<dbReference type="SUPFAM" id="SSF53271">
    <property type="entry name" value="PRTase-like"/>
    <property type="match status" value="1"/>
</dbReference>
<dbReference type="HOGENOM" id="CLU_137046_0_0_1"/>
<dbReference type="Pfam" id="PF13793">
    <property type="entry name" value="Pribosyltran_N"/>
    <property type="match status" value="1"/>
</dbReference>
<accession>A0A0E0GXU8</accession>
<dbReference type="PANTHER" id="PTHR10210">
    <property type="entry name" value="RIBOSE-PHOSPHATE DIPHOSPHOKINASE FAMILY MEMBER"/>
    <property type="match status" value="1"/>
</dbReference>
<dbReference type="Gramene" id="ONIVA04G02570.1">
    <property type="protein sequence ID" value="ONIVA04G02570.1"/>
    <property type="gene ID" value="ONIVA04G02570"/>
</dbReference>
<dbReference type="SMART" id="SM01400">
    <property type="entry name" value="Pribosyltran_N"/>
    <property type="match status" value="1"/>
</dbReference>
<keyword evidence="2" id="KW-0545">Nucleotide biosynthesis</keyword>
<proteinExistence type="inferred from homology"/>
<organism evidence="5">
    <name type="scientific">Oryza nivara</name>
    <name type="common">Indian wild rice</name>
    <name type="synonym">Oryza sativa f. spontanea</name>
    <dbReference type="NCBI Taxonomy" id="4536"/>
    <lineage>
        <taxon>Eukaryota</taxon>
        <taxon>Viridiplantae</taxon>
        <taxon>Streptophyta</taxon>
        <taxon>Embryophyta</taxon>
        <taxon>Tracheophyta</taxon>
        <taxon>Spermatophyta</taxon>
        <taxon>Magnoliopsida</taxon>
        <taxon>Liliopsida</taxon>
        <taxon>Poales</taxon>
        <taxon>Poaceae</taxon>
        <taxon>BOP clade</taxon>
        <taxon>Oryzoideae</taxon>
        <taxon>Oryzeae</taxon>
        <taxon>Oryzinae</taxon>
        <taxon>Oryza</taxon>
    </lineage>
</organism>
<dbReference type="InterPro" id="IPR005946">
    <property type="entry name" value="Rib-P_diPkinase"/>
</dbReference>
<dbReference type="InterPro" id="IPR029099">
    <property type="entry name" value="Pribosyltran_N"/>
</dbReference>
<reference evidence="5" key="2">
    <citation type="submission" date="2018-04" db="EMBL/GenBank/DDBJ databases">
        <title>OnivRS2 (Oryza nivara Reference Sequence Version 2).</title>
        <authorList>
            <person name="Zhang J."/>
            <person name="Kudrna D."/>
            <person name="Lee S."/>
            <person name="Talag J."/>
            <person name="Rajasekar S."/>
            <person name="Welchert J."/>
            <person name="Hsing Y.-I."/>
            <person name="Wing R.A."/>
        </authorList>
    </citation>
    <scope>NUCLEOTIDE SEQUENCE [LARGE SCALE GENOMIC DNA]</scope>
    <source>
        <strain evidence="5">SL10</strain>
    </source>
</reference>
<dbReference type="Gene3D" id="3.40.50.2020">
    <property type="match status" value="1"/>
</dbReference>
<dbReference type="InterPro" id="IPR029057">
    <property type="entry name" value="PRTase-like"/>
</dbReference>
<sequence length="124" mass="13500">MAGRRFLSILPPGHALLGARIPPVAPVSNRSFLSPVMLRIIRDANIKNDTVLRIVLGTANPSLSQDIAITRKLRGYDVFLVQPTCPVNENLMDLLIMTDACMRASANSITAVSLTFVMPELTGR</sequence>
<reference evidence="5" key="1">
    <citation type="submission" date="2015-04" db="UniProtKB">
        <authorList>
            <consortium name="EnsemblPlants"/>
        </authorList>
    </citation>
    <scope>IDENTIFICATION</scope>
    <source>
        <strain evidence="5">SL10</strain>
    </source>
</reference>
<comment type="similarity">
    <text evidence="1">Belongs to the ribose-phosphate pyrophosphokinase family.</text>
</comment>
<dbReference type="OMA" id="ARWCRDG"/>
<dbReference type="STRING" id="4536.A0A0E0GXU8"/>
<evidence type="ECO:0000313" key="5">
    <source>
        <dbReference type="EnsemblPlants" id="ONIVA04G02570.1"/>
    </source>
</evidence>
<protein>
    <recommendedName>
        <fullName evidence="4">Ribose-phosphate pyrophosphokinase N-terminal domain-containing protein</fullName>
    </recommendedName>
</protein>
<dbReference type="PANTHER" id="PTHR10210:SF41">
    <property type="entry name" value="RIBOSE-PHOSPHATE PYROPHOSPHOKINASE 1, CHLOROPLASTIC"/>
    <property type="match status" value="1"/>
</dbReference>
<evidence type="ECO:0000256" key="3">
    <source>
        <dbReference type="ARBA" id="ARBA00049535"/>
    </source>
</evidence>
<dbReference type="eggNOG" id="KOG1448">
    <property type="taxonomic scope" value="Eukaryota"/>
</dbReference>
<feature type="domain" description="Ribose-phosphate pyrophosphokinase N-terminal" evidence="4">
    <location>
        <begin position="67"/>
        <end position="113"/>
    </location>
</feature>
<evidence type="ECO:0000259" key="4">
    <source>
        <dbReference type="Pfam" id="PF13793"/>
    </source>
</evidence>
<dbReference type="GO" id="GO:0005737">
    <property type="term" value="C:cytoplasm"/>
    <property type="evidence" value="ECO:0007669"/>
    <property type="project" value="TreeGrafter"/>
</dbReference>
<keyword evidence="6" id="KW-1185">Reference proteome</keyword>
<evidence type="ECO:0000256" key="1">
    <source>
        <dbReference type="ARBA" id="ARBA00006478"/>
    </source>
</evidence>
<evidence type="ECO:0000256" key="2">
    <source>
        <dbReference type="ARBA" id="ARBA00022727"/>
    </source>
</evidence>
<dbReference type="Proteomes" id="UP000006591">
    <property type="component" value="Chromosome 4"/>
</dbReference>
<dbReference type="GO" id="GO:0006015">
    <property type="term" value="P:5-phosphoribose 1-diphosphate biosynthetic process"/>
    <property type="evidence" value="ECO:0007669"/>
    <property type="project" value="TreeGrafter"/>
</dbReference>
<comment type="catalytic activity">
    <reaction evidence="3">
        <text>D-ribose 5-phosphate + ATP = 5-phospho-alpha-D-ribose 1-diphosphate + AMP + H(+)</text>
        <dbReference type="Rhea" id="RHEA:15609"/>
        <dbReference type="ChEBI" id="CHEBI:15378"/>
        <dbReference type="ChEBI" id="CHEBI:30616"/>
        <dbReference type="ChEBI" id="CHEBI:58017"/>
        <dbReference type="ChEBI" id="CHEBI:78346"/>
        <dbReference type="ChEBI" id="CHEBI:456215"/>
        <dbReference type="EC" id="2.7.6.1"/>
    </reaction>
</comment>
<dbReference type="EnsemblPlants" id="ONIVA04G02570.1">
    <property type="protein sequence ID" value="ONIVA04G02570.1"/>
    <property type="gene ID" value="ONIVA04G02570"/>
</dbReference>
<dbReference type="GO" id="GO:0004749">
    <property type="term" value="F:ribose phosphate diphosphokinase activity"/>
    <property type="evidence" value="ECO:0007669"/>
    <property type="project" value="UniProtKB-EC"/>
</dbReference>
<name>A0A0E0GXU8_ORYNI</name>
<dbReference type="GO" id="GO:0006164">
    <property type="term" value="P:purine nucleotide biosynthetic process"/>
    <property type="evidence" value="ECO:0007669"/>
    <property type="project" value="TreeGrafter"/>
</dbReference>
<dbReference type="GO" id="GO:0002189">
    <property type="term" value="C:ribose phosphate diphosphokinase complex"/>
    <property type="evidence" value="ECO:0007669"/>
    <property type="project" value="TreeGrafter"/>
</dbReference>
<dbReference type="AlphaFoldDB" id="A0A0E0GXU8"/>
<dbReference type="GO" id="GO:0000287">
    <property type="term" value="F:magnesium ion binding"/>
    <property type="evidence" value="ECO:0007669"/>
    <property type="project" value="InterPro"/>
</dbReference>
<evidence type="ECO:0000313" key="6">
    <source>
        <dbReference type="Proteomes" id="UP000006591"/>
    </source>
</evidence>